<comment type="caution">
    <text evidence="2">The sequence shown here is derived from an EMBL/GenBank/DDBJ whole genome shotgun (WGS) entry which is preliminary data.</text>
</comment>
<feature type="region of interest" description="Disordered" evidence="1">
    <location>
        <begin position="905"/>
        <end position="1194"/>
    </location>
</feature>
<organism evidence="2 3">
    <name type="scientific">Coccomyxa viridis</name>
    <dbReference type="NCBI Taxonomy" id="1274662"/>
    <lineage>
        <taxon>Eukaryota</taxon>
        <taxon>Viridiplantae</taxon>
        <taxon>Chlorophyta</taxon>
        <taxon>core chlorophytes</taxon>
        <taxon>Trebouxiophyceae</taxon>
        <taxon>Trebouxiophyceae incertae sedis</taxon>
        <taxon>Coccomyxaceae</taxon>
        <taxon>Coccomyxa</taxon>
    </lineage>
</organism>
<feature type="region of interest" description="Disordered" evidence="1">
    <location>
        <begin position="402"/>
        <end position="440"/>
    </location>
</feature>
<evidence type="ECO:0000256" key="1">
    <source>
        <dbReference type="SAM" id="MobiDB-lite"/>
    </source>
</evidence>
<gene>
    <name evidence="2" type="primary">g11140</name>
    <name evidence="2" type="ORF">VP750_LOCUS9978</name>
</gene>
<feature type="compositionally biased region" description="Polar residues" evidence="1">
    <location>
        <begin position="1141"/>
        <end position="1158"/>
    </location>
</feature>
<feature type="compositionally biased region" description="Polar residues" evidence="1">
    <location>
        <begin position="1044"/>
        <end position="1053"/>
    </location>
</feature>
<proteinExistence type="predicted"/>
<feature type="compositionally biased region" description="Polar residues" evidence="1">
    <location>
        <begin position="1091"/>
        <end position="1103"/>
    </location>
</feature>
<protein>
    <submittedName>
        <fullName evidence="2">G11140 protein</fullName>
    </submittedName>
</protein>
<dbReference type="EMBL" id="CAXHTA020000018">
    <property type="protein sequence ID" value="CAL5228072.1"/>
    <property type="molecule type" value="Genomic_DNA"/>
</dbReference>
<feature type="compositionally biased region" description="Low complexity" evidence="1">
    <location>
        <begin position="408"/>
        <end position="418"/>
    </location>
</feature>
<accession>A0ABP1G7J2</accession>
<keyword evidence="3" id="KW-1185">Reference proteome</keyword>
<sequence>MTERVKVVILPEEPGRGPKFFSITAAHDARSVIAALRDGVGPGELNDEPGNTITADPRNILQPEPAVYTYTVSQHHAGSSRIPIINALEQAATHLAKEQKEDVVVKGLAAFFGDIATRVPEDDRRAAAIKARDLKDQESSDTIRWTGTRFPVLQRDEELHAAVSHIAELWACAHDAHAADSTEFLRKAHLQIVLGVPGVGKTTFMTQLGRLILDRMDREPEWLTQHGGFRECLRSCLDTSIPHVFTLDLQKHVSRSFDSSALVSELCGEPRRMLALLWLLTVTLRLRPSIQNLAQLVQALPDDILAYLQPEHVAVYVQQHVPRADPLSETILFFQLDEACALKPTLRKAMRAALGEVAPTKLLTPRTCSTHTMAASTRWGRTSVRIAGALFTPTSQQLLNMQQPGMESPSTPSTATPTGGHTLHQTPATARGDDDLDHESDLAQRLTCSGDSEVHAVHLGLLQEDTMEQLFLEVLEGLGLPLTSLPPHVRLYLRYIAGVPRQLQLVFAALALSPDPEAFLRKDLHDGLRLHEEHPDRLGHVLEVLREHLKTHVLMRGDNSSLSERPFFRKVFEAAALKALSNTPVNQHQIVAPGASDRCPLSWSMLQAHGFVSLQPVGPKLYRVIMSPAILDIWLGHCAGRDLAAVYKLQDSALNGIATANYNSREILDLCSTLALFRITHSLAQCSFEDSSKTLRDIFCLPQHVIGSAFDTPLDVSSLKDFRVSVLTHKPTSSEMSQWLKTGEMAVAEGGQLVAVDAYVGCFADQRPDWAVRVKTMSSKVPYLHLQGQSKQLAPKNRSKAPGDGGLSLITTEHNKMHGKHEPNAALFVVTDQHMPAKHGIPNVAVLSSYGEGAKHIMYHPVVVFVRLLRDLEQECLGASLPAVPGVTAKQRVLENKAFAEGLKQAAKAPAKGKKPGAGKSAKRRGTVAAEREAAATAARAALQENTASTEGLQQGAKAPSRRKAAAEPPGRKPAKKSRTAAAEREGPATSALQGNTASTEGLQQAAKAPAKGKKPGAGKSAKRRGTVAAEREAAATAARPALQENTASTEGLQQGAKAPSRRKAAAEPPGRKPAKKSRTAAAEREGPATSALQGNTASTEGLQQGAKAPSRRKAAAEPPGRKPAKKSRTAAAEREGPATSALQGNTASTEGLQQGAQARSRRKAAAEPPGRTPGRTAAAEREGPATTALQEKG</sequence>
<feature type="compositionally biased region" description="Basic residues" evidence="1">
    <location>
        <begin position="911"/>
        <end position="926"/>
    </location>
</feature>
<name>A0ABP1G7J2_9CHLO</name>
<feature type="compositionally biased region" description="Polar residues" evidence="1">
    <location>
        <begin position="944"/>
        <end position="953"/>
    </location>
</feature>
<feature type="compositionally biased region" description="Basic residues" evidence="1">
    <location>
        <begin position="1011"/>
        <end position="1026"/>
    </location>
</feature>
<dbReference type="Proteomes" id="UP001497392">
    <property type="component" value="Unassembled WGS sequence"/>
</dbReference>
<feature type="compositionally biased region" description="Polar residues" evidence="1">
    <location>
        <begin position="991"/>
        <end position="1003"/>
    </location>
</feature>
<evidence type="ECO:0000313" key="2">
    <source>
        <dbReference type="EMBL" id="CAL5228072.1"/>
    </source>
</evidence>
<evidence type="ECO:0000313" key="3">
    <source>
        <dbReference type="Proteomes" id="UP001497392"/>
    </source>
</evidence>
<reference evidence="2 3" key="1">
    <citation type="submission" date="2024-06" db="EMBL/GenBank/DDBJ databases">
        <authorList>
            <person name="Kraege A."/>
            <person name="Thomma B."/>
        </authorList>
    </citation>
    <scope>NUCLEOTIDE SEQUENCE [LARGE SCALE GENOMIC DNA]</scope>
</reference>